<dbReference type="PANTHER" id="PTHR46832:SF1">
    <property type="entry name" value="5'-METHYLTHIOADENOSINE_S-ADENOSYLHOMOCYSTEINE NUCLEOSIDASE"/>
    <property type="match status" value="1"/>
</dbReference>
<dbReference type="GO" id="GO:0019284">
    <property type="term" value="P:L-methionine salvage from S-adenosylmethionine"/>
    <property type="evidence" value="ECO:0007669"/>
    <property type="project" value="TreeGrafter"/>
</dbReference>
<dbReference type="InterPro" id="IPR000845">
    <property type="entry name" value="Nucleoside_phosphorylase_d"/>
</dbReference>
<sequence>MHPLTTPSSSRHTLWSMEASMATGILCATPEEFDALHHRFEFDSEPTTLAGFQFWRGYVPERTRPIVLAQSGIGKVNAATLATIMFTTFGCEDLIFSGVAGALTDLEVGSVVLVTRGATHDYGLVSNGVFTCVPVGDLPLPGIAQPLQDLPCVPSEVEHTLELLRDRMANKLAIRLGAVLSGDVFINCQEARTRLQDMGGDIVDMESTAVLEVASRFGKGAYIIRTISDGAGDDSHLSYSEMVAIVAHNSAMCVEDLLTVMP</sequence>
<dbReference type="NCBIfam" id="TIGR01704">
    <property type="entry name" value="MTA_SAH-Nsdase"/>
    <property type="match status" value="1"/>
</dbReference>
<dbReference type="GO" id="GO:0005829">
    <property type="term" value="C:cytosol"/>
    <property type="evidence" value="ECO:0007669"/>
    <property type="project" value="TreeGrafter"/>
</dbReference>
<dbReference type="GO" id="GO:0009164">
    <property type="term" value="P:nucleoside catabolic process"/>
    <property type="evidence" value="ECO:0007669"/>
    <property type="project" value="InterPro"/>
</dbReference>
<protein>
    <recommendedName>
        <fullName evidence="2">adenosylhomocysteine nucleosidase</fullName>
        <ecNumber evidence="2">3.2.2.9</ecNumber>
    </recommendedName>
</protein>
<comment type="caution">
    <text evidence="7">The sequence shown here is derived from an EMBL/GenBank/DDBJ whole genome shotgun (WGS) entry which is preliminary data.</text>
</comment>
<dbReference type="InterPro" id="IPR010049">
    <property type="entry name" value="MTA_SAH_Nsdase"/>
</dbReference>
<name>A0A5N7MM35_9HYPH</name>
<evidence type="ECO:0000256" key="4">
    <source>
        <dbReference type="ARBA" id="ARBA00022801"/>
    </source>
</evidence>
<dbReference type="GO" id="GO:0008782">
    <property type="term" value="F:adenosylhomocysteine nucleosidase activity"/>
    <property type="evidence" value="ECO:0007669"/>
    <property type="project" value="UniProtKB-EC"/>
</dbReference>
<proteinExistence type="predicted"/>
<keyword evidence="8" id="KW-1185">Reference proteome</keyword>
<keyword evidence="7" id="KW-0326">Glycosidase</keyword>
<dbReference type="UniPathway" id="UPA00904">
    <property type="reaction ID" value="UER00871"/>
</dbReference>
<dbReference type="Pfam" id="PF01048">
    <property type="entry name" value="PNP_UDP_1"/>
    <property type="match status" value="1"/>
</dbReference>
<dbReference type="Proteomes" id="UP000403266">
    <property type="component" value="Unassembled WGS sequence"/>
</dbReference>
<feature type="domain" description="Nucleoside phosphorylase" evidence="6">
    <location>
        <begin position="24"/>
        <end position="258"/>
    </location>
</feature>
<evidence type="ECO:0000256" key="3">
    <source>
        <dbReference type="ARBA" id="ARBA00022605"/>
    </source>
</evidence>
<keyword evidence="4 7" id="KW-0378">Hydrolase</keyword>
<dbReference type="Gene3D" id="3.40.50.1580">
    <property type="entry name" value="Nucleoside phosphorylase domain"/>
    <property type="match status" value="1"/>
</dbReference>
<accession>A0A5N7MM35</accession>
<evidence type="ECO:0000313" key="7">
    <source>
        <dbReference type="EMBL" id="MPR27943.1"/>
    </source>
</evidence>
<organism evidence="7 8">
    <name type="scientific">Microvirga tunisiensis</name>
    <dbReference type="NCBI Taxonomy" id="2108360"/>
    <lineage>
        <taxon>Bacteria</taxon>
        <taxon>Pseudomonadati</taxon>
        <taxon>Pseudomonadota</taxon>
        <taxon>Alphaproteobacteria</taxon>
        <taxon>Hyphomicrobiales</taxon>
        <taxon>Methylobacteriaceae</taxon>
        <taxon>Microvirga</taxon>
    </lineage>
</organism>
<comment type="pathway">
    <text evidence="1">Amino-acid biosynthesis; L-methionine biosynthesis via salvage pathway; S-methyl-5-thio-alpha-D-ribose 1-phosphate from S-methyl-5'-thioadenosine (hydrolase route): step 1/2.</text>
</comment>
<keyword evidence="5" id="KW-0486">Methionine biosynthesis</keyword>
<dbReference type="GO" id="GO:0008930">
    <property type="term" value="F:methylthioadenosine nucleosidase activity"/>
    <property type="evidence" value="ECO:0007669"/>
    <property type="project" value="InterPro"/>
</dbReference>
<evidence type="ECO:0000256" key="1">
    <source>
        <dbReference type="ARBA" id="ARBA00004945"/>
    </source>
</evidence>
<dbReference type="AlphaFoldDB" id="A0A5N7MM35"/>
<keyword evidence="3" id="KW-0028">Amino-acid biosynthesis</keyword>
<dbReference type="GO" id="GO:0019509">
    <property type="term" value="P:L-methionine salvage from methylthioadenosine"/>
    <property type="evidence" value="ECO:0007669"/>
    <property type="project" value="UniProtKB-UniPathway"/>
</dbReference>
<reference evidence="7 8" key="1">
    <citation type="journal article" date="2019" name="Syst. Appl. Microbiol.">
        <title>Microvirga tunisiensis sp. nov., a root nodule symbiotic bacterium isolated from Lupinus micranthus and L. luteus grown in Northern Tunisia.</title>
        <authorList>
            <person name="Msaddak A."/>
            <person name="Rejili M."/>
            <person name="Duran D."/>
            <person name="Mars M."/>
            <person name="Palacios J.M."/>
            <person name="Ruiz-Argueso T."/>
            <person name="Rey L."/>
            <person name="Imperial J."/>
        </authorList>
    </citation>
    <scope>NUCLEOTIDE SEQUENCE [LARGE SCALE GENOMIC DNA]</scope>
    <source>
        <strain evidence="7 8">Lmie10</strain>
    </source>
</reference>
<dbReference type="CDD" id="cd09008">
    <property type="entry name" value="MTAN"/>
    <property type="match status" value="1"/>
</dbReference>
<evidence type="ECO:0000256" key="5">
    <source>
        <dbReference type="ARBA" id="ARBA00023167"/>
    </source>
</evidence>
<dbReference type="OrthoDB" id="6677713at2"/>
<dbReference type="EC" id="3.2.2.9" evidence="2"/>
<dbReference type="EMBL" id="VOSK01000115">
    <property type="protein sequence ID" value="MPR27943.1"/>
    <property type="molecule type" value="Genomic_DNA"/>
</dbReference>
<evidence type="ECO:0000256" key="2">
    <source>
        <dbReference type="ARBA" id="ARBA00011974"/>
    </source>
</evidence>
<gene>
    <name evidence="7" type="primary">mtnN</name>
    <name evidence="7" type="ORF">FS320_22940</name>
</gene>
<dbReference type="InterPro" id="IPR035994">
    <property type="entry name" value="Nucleoside_phosphorylase_sf"/>
</dbReference>
<evidence type="ECO:0000313" key="8">
    <source>
        <dbReference type="Proteomes" id="UP000403266"/>
    </source>
</evidence>
<evidence type="ECO:0000259" key="6">
    <source>
        <dbReference type="Pfam" id="PF01048"/>
    </source>
</evidence>
<dbReference type="PANTHER" id="PTHR46832">
    <property type="entry name" value="5'-METHYLTHIOADENOSINE/S-ADENOSYLHOMOCYSTEINE NUCLEOSIDASE"/>
    <property type="match status" value="1"/>
</dbReference>
<dbReference type="SUPFAM" id="SSF53167">
    <property type="entry name" value="Purine and uridine phosphorylases"/>
    <property type="match status" value="1"/>
</dbReference>